<reference evidence="6 7" key="1">
    <citation type="submission" date="2019-11" db="EMBL/GenBank/DDBJ databases">
        <title>Comparative genomics of hydrocarbon-degrading Desulfosarcina strains.</title>
        <authorList>
            <person name="Watanabe M."/>
            <person name="Kojima H."/>
            <person name="Fukui M."/>
        </authorList>
    </citation>
    <scope>NUCLEOTIDE SEQUENCE [LARGE SCALE GENOMIC DNA]</scope>
    <source>
        <strain evidence="7">oXyS1</strain>
    </source>
</reference>
<evidence type="ECO:0000256" key="3">
    <source>
        <dbReference type="ARBA" id="ARBA00022833"/>
    </source>
</evidence>
<evidence type="ECO:0000256" key="2">
    <source>
        <dbReference type="ARBA" id="ARBA00022771"/>
    </source>
</evidence>
<proteinExistence type="predicted"/>
<dbReference type="AlphaFoldDB" id="A0A5K8ALD1"/>
<dbReference type="SUPFAM" id="SSF109635">
    <property type="entry name" value="DnaK suppressor protein DksA, alpha-hairpin domain"/>
    <property type="match status" value="1"/>
</dbReference>
<keyword evidence="3" id="KW-0862">Zinc</keyword>
<organism evidence="6 7">
    <name type="scientific">Desulfosarcina ovata subsp. ovata</name>
    <dbReference type="NCBI Taxonomy" id="2752305"/>
    <lineage>
        <taxon>Bacteria</taxon>
        <taxon>Pseudomonadati</taxon>
        <taxon>Thermodesulfobacteriota</taxon>
        <taxon>Desulfobacteria</taxon>
        <taxon>Desulfobacterales</taxon>
        <taxon>Desulfosarcinaceae</taxon>
        <taxon>Desulfosarcina</taxon>
    </lineage>
</organism>
<keyword evidence="7" id="KW-1185">Reference proteome</keyword>
<dbReference type="PROSITE" id="PS01102">
    <property type="entry name" value="ZF_DKSA_1"/>
    <property type="match status" value="1"/>
</dbReference>
<dbReference type="InterPro" id="IPR020458">
    <property type="entry name" value="Znf_DskA_TraR_CS"/>
</dbReference>
<keyword evidence="1" id="KW-0479">Metal-binding</keyword>
<dbReference type="Pfam" id="PF01258">
    <property type="entry name" value="zf-dskA_traR"/>
    <property type="match status" value="1"/>
</dbReference>
<protein>
    <submittedName>
        <fullName evidence="6">Molecular chaperone DnaK suppressor DksA</fullName>
    </submittedName>
</protein>
<dbReference type="Proteomes" id="UP000422108">
    <property type="component" value="Chromosome"/>
</dbReference>
<feature type="zinc finger region" description="dksA C4-type" evidence="4">
    <location>
        <begin position="83"/>
        <end position="107"/>
    </location>
</feature>
<keyword evidence="2" id="KW-0863">Zinc-finger</keyword>
<dbReference type="PROSITE" id="PS51128">
    <property type="entry name" value="ZF_DKSA_2"/>
    <property type="match status" value="1"/>
</dbReference>
<evidence type="ECO:0000256" key="1">
    <source>
        <dbReference type="ARBA" id="ARBA00022723"/>
    </source>
</evidence>
<dbReference type="PANTHER" id="PTHR33823">
    <property type="entry name" value="RNA POLYMERASE-BINDING TRANSCRIPTION FACTOR DKSA-RELATED"/>
    <property type="match status" value="1"/>
</dbReference>
<accession>A0A5K8ALD1</accession>
<gene>
    <name evidence="6" type="ORF">DSCOOX_64860</name>
</gene>
<dbReference type="RefSeq" id="WP_155313912.1">
    <property type="nucleotide sequence ID" value="NZ_AP021879.1"/>
</dbReference>
<dbReference type="InterPro" id="IPR037187">
    <property type="entry name" value="DnaK_N"/>
</dbReference>
<evidence type="ECO:0000259" key="5">
    <source>
        <dbReference type="Pfam" id="PF01258"/>
    </source>
</evidence>
<evidence type="ECO:0000313" key="7">
    <source>
        <dbReference type="Proteomes" id="UP000422108"/>
    </source>
</evidence>
<dbReference type="EMBL" id="AP021879">
    <property type="protein sequence ID" value="BBO93306.1"/>
    <property type="molecule type" value="Genomic_DNA"/>
</dbReference>
<evidence type="ECO:0000256" key="4">
    <source>
        <dbReference type="PROSITE-ProRule" id="PRU00510"/>
    </source>
</evidence>
<dbReference type="Gene3D" id="1.20.120.910">
    <property type="entry name" value="DksA, coiled-coil domain"/>
    <property type="match status" value="1"/>
</dbReference>
<name>A0A5K8ALD1_9BACT</name>
<dbReference type="GO" id="GO:0008270">
    <property type="term" value="F:zinc ion binding"/>
    <property type="evidence" value="ECO:0007669"/>
    <property type="project" value="UniProtKB-KW"/>
</dbReference>
<sequence length="120" mass="13783">MKSNDIDQIKKDLTQLLDNLSRNTNEVLEKWANTSETLSDTLDKAILQTEMDYAFCRLLREGLNKENIMRALQKIDEGTYGICEACEEEISIGRLKAIPDARYCIFCQNQMEKEKIMVGA</sequence>
<evidence type="ECO:0000313" key="6">
    <source>
        <dbReference type="EMBL" id="BBO93306.1"/>
    </source>
</evidence>
<feature type="domain" description="Zinc finger DksA/TraR C4-type" evidence="5">
    <location>
        <begin position="78"/>
        <end position="112"/>
    </location>
</feature>
<dbReference type="SUPFAM" id="SSF57716">
    <property type="entry name" value="Glucocorticoid receptor-like (DNA-binding domain)"/>
    <property type="match status" value="1"/>
</dbReference>
<dbReference type="InterPro" id="IPR000962">
    <property type="entry name" value="Znf_DskA_TraR"/>
</dbReference>
<dbReference type="PANTHER" id="PTHR33823:SF4">
    <property type="entry name" value="GENERAL STRESS PROTEIN 16O"/>
    <property type="match status" value="1"/>
</dbReference>